<gene>
    <name evidence="8" type="ORF">ACERK3_10615</name>
</gene>
<keyword evidence="1" id="KW-0001">2Fe-2S</keyword>
<sequence length="182" mass="20903">MMPPRQPDELSKAPDGKPMDQQPKWRQDFPIDVPQDNYVSRRDFTKFMVLTSGAFVVGQSWIGLHNLMRRFRGKPPEQPIASIDDVPVGTAMSFRYPRYEHCILIRPDEDTLVAFNSKCTHLHCPVRPQLETGRLNCPCHNGYFDLYTGRPLAGPPRRPLHRITLDIRDHVIYATGVEVQPV</sequence>
<evidence type="ECO:0000256" key="1">
    <source>
        <dbReference type="ARBA" id="ARBA00022714"/>
    </source>
</evidence>
<keyword evidence="2" id="KW-0479">Metal-binding</keyword>
<feature type="compositionally biased region" description="Basic and acidic residues" evidence="6">
    <location>
        <begin position="1"/>
        <end position="29"/>
    </location>
</feature>
<dbReference type="SUPFAM" id="SSF50022">
    <property type="entry name" value="ISP domain"/>
    <property type="match status" value="1"/>
</dbReference>
<dbReference type="EMBL" id="JBGUBD010000006">
    <property type="protein sequence ID" value="MFA9478748.1"/>
    <property type="molecule type" value="Genomic_DNA"/>
</dbReference>
<dbReference type="Pfam" id="PF00355">
    <property type="entry name" value="Rieske"/>
    <property type="match status" value="1"/>
</dbReference>
<evidence type="ECO:0000313" key="8">
    <source>
        <dbReference type="EMBL" id="MFA9478748.1"/>
    </source>
</evidence>
<feature type="region of interest" description="Disordered" evidence="6">
    <location>
        <begin position="1"/>
        <end position="31"/>
    </location>
</feature>
<evidence type="ECO:0000256" key="4">
    <source>
        <dbReference type="ARBA" id="ARBA00023014"/>
    </source>
</evidence>
<evidence type="ECO:0000256" key="2">
    <source>
        <dbReference type="ARBA" id="ARBA00022723"/>
    </source>
</evidence>
<reference evidence="8 9" key="1">
    <citation type="submission" date="2024-08" db="EMBL/GenBank/DDBJ databases">
        <title>Whole-genome sequencing of halo(alkali)philic microorganisms from hypersaline lakes.</title>
        <authorList>
            <person name="Sorokin D.Y."/>
            <person name="Merkel A.Y."/>
            <person name="Messina E."/>
            <person name="Yakimov M."/>
        </authorList>
    </citation>
    <scope>NUCLEOTIDE SEQUENCE [LARGE SCALE GENOMIC DNA]</scope>
    <source>
        <strain evidence="8 9">AB-hyl4</strain>
    </source>
</reference>
<dbReference type="PROSITE" id="PS51296">
    <property type="entry name" value="RIESKE"/>
    <property type="match status" value="1"/>
</dbReference>
<dbReference type="RefSeq" id="WP_425345675.1">
    <property type="nucleotide sequence ID" value="NZ_JBGUBD010000006.1"/>
</dbReference>
<keyword evidence="9" id="KW-1185">Reference proteome</keyword>
<protein>
    <submittedName>
        <fullName evidence="8">Ubiquinol-cytochrome c reductase iron-sulfur subunit</fullName>
    </submittedName>
</protein>
<dbReference type="PANTHER" id="PTHR10134">
    <property type="entry name" value="CYTOCHROME B-C1 COMPLEX SUBUNIT RIESKE, MITOCHONDRIAL"/>
    <property type="match status" value="1"/>
</dbReference>
<evidence type="ECO:0000256" key="5">
    <source>
        <dbReference type="ARBA" id="ARBA00023157"/>
    </source>
</evidence>
<dbReference type="Proteomes" id="UP001575105">
    <property type="component" value="Unassembled WGS sequence"/>
</dbReference>
<proteinExistence type="predicted"/>
<evidence type="ECO:0000256" key="3">
    <source>
        <dbReference type="ARBA" id="ARBA00023004"/>
    </source>
</evidence>
<evidence type="ECO:0000256" key="6">
    <source>
        <dbReference type="SAM" id="MobiDB-lite"/>
    </source>
</evidence>
<keyword evidence="4" id="KW-0411">Iron-sulfur</keyword>
<evidence type="ECO:0000259" key="7">
    <source>
        <dbReference type="PROSITE" id="PS51296"/>
    </source>
</evidence>
<accession>A0ABV4U8Z0</accession>
<dbReference type="InterPro" id="IPR017941">
    <property type="entry name" value="Rieske_2Fe-2S"/>
</dbReference>
<comment type="caution">
    <text evidence="8">The sequence shown here is derived from an EMBL/GenBank/DDBJ whole genome shotgun (WGS) entry which is preliminary data.</text>
</comment>
<keyword evidence="3" id="KW-0408">Iron</keyword>
<dbReference type="InterPro" id="IPR014349">
    <property type="entry name" value="Rieske_Fe-S_prot"/>
</dbReference>
<feature type="domain" description="Rieske" evidence="7">
    <location>
        <begin position="77"/>
        <end position="174"/>
    </location>
</feature>
<dbReference type="InterPro" id="IPR036922">
    <property type="entry name" value="Rieske_2Fe-2S_sf"/>
</dbReference>
<keyword evidence="5" id="KW-1015">Disulfide bond</keyword>
<organism evidence="8 9">
    <name type="scientific">Natronomicrosphaera hydrolytica</name>
    <dbReference type="NCBI Taxonomy" id="3242702"/>
    <lineage>
        <taxon>Bacteria</taxon>
        <taxon>Pseudomonadati</taxon>
        <taxon>Planctomycetota</taxon>
        <taxon>Phycisphaerae</taxon>
        <taxon>Phycisphaerales</taxon>
        <taxon>Phycisphaeraceae</taxon>
        <taxon>Natronomicrosphaera</taxon>
    </lineage>
</organism>
<name>A0ABV4U8Z0_9BACT</name>
<evidence type="ECO:0000313" key="9">
    <source>
        <dbReference type="Proteomes" id="UP001575105"/>
    </source>
</evidence>
<dbReference type="CDD" id="cd03467">
    <property type="entry name" value="Rieske"/>
    <property type="match status" value="1"/>
</dbReference>
<dbReference type="Gene3D" id="2.102.10.10">
    <property type="entry name" value="Rieske [2Fe-2S] iron-sulphur domain"/>
    <property type="match status" value="1"/>
</dbReference>